<dbReference type="AlphaFoldDB" id="A0A3M6QZF4"/>
<dbReference type="GO" id="GO:0009294">
    <property type="term" value="P:DNA-mediated transformation"/>
    <property type="evidence" value="ECO:0007669"/>
    <property type="project" value="InterPro"/>
</dbReference>
<dbReference type="RefSeq" id="WP_122226444.1">
    <property type="nucleotide sequence ID" value="NZ_RDQO01000001.1"/>
</dbReference>
<dbReference type="EMBL" id="RDQO01000001">
    <property type="protein sequence ID" value="RMX08321.1"/>
    <property type="molecule type" value="Genomic_DNA"/>
</dbReference>
<feature type="region of interest" description="Disordered" evidence="2">
    <location>
        <begin position="347"/>
        <end position="375"/>
    </location>
</feature>
<dbReference type="SUPFAM" id="SSF102405">
    <property type="entry name" value="MCP/YpsA-like"/>
    <property type="match status" value="1"/>
</dbReference>
<organism evidence="5 6">
    <name type="scientific">Corticibacter populi</name>
    <dbReference type="NCBI Taxonomy" id="1550736"/>
    <lineage>
        <taxon>Bacteria</taxon>
        <taxon>Pseudomonadati</taxon>
        <taxon>Pseudomonadota</taxon>
        <taxon>Betaproteobacteria</taxon>
        <taxon>Burkholderiales</taxon>
        <taxon>Comamonadaceae</taxon>
        <taxon>Corticibacter</taxon>
    </lineage>
</organism>
<feature type="domain" description="DprA winged helix" evidence="4">
    <location>
        <begin position="359"/>
        <end position="419"/>
    </location>
</feature>
<evidence type="ECO:0000259" key="3">
    <source>
        <dbReference type="Pfam" id="PF02481"/>
    </source>
</evidence>
<dbReference type="NCBIfam" id="TIGR00732">
    <property type="entry name" value="dprA"/>
    <property type="match status" value="1"/>
</dbReference>
<accession>A0A3M6QZF4</accession>
<dbReference type="Gene3D" id="1.10.10.10">
    <property type="entry name" value="Winged helix-like DNA-binding domain superfamily/Winged helix DNA-binding domain"/>
    <property type="match status" value="1"/>
</dbReference>
<evidence type="ECO:0000256" key="1">
    <source>
        <dbReference type="ARBA" id="ARBA00006525"/>
    </source>
</evidence>
<dbReference type="InterPro" id="IPR057666">
    <property type="entry name" value="DrpA_SLOG"/>
</dbReference>
<dbReference type="InterPro" id="IPR003488">
    <property type="entry name" value="DprA"/>
</dbReference>
<gene>
    <name evidence="5" type="primary">dprA</name>
    <name evidence="5" type="ORF">D8I35_04260</name>
</gene>
<feature type="domain" description="Smf/DprA SLOG" evidence="3">
    <location>
        <begin position="149"/>
        <end position="336"/>
    </location>
</feature>
<evidence type="ECO:0000313" key="6">
    <source>
        <dbReference type="Proteomes" id="UP000278006"/>
    </source>
</evidence>
<dbReference type="PANTHER" id="PTHR43022">
    <property type="entry name" value="PROTEIN SMF"/>
    <property type="match status" value="1"/>
</dbReference>
<evidence type="ECO:0000256" key="2">
    <source>
        <dbReference type="SAM" id="MobiDB-lite"/>
    </source>
</evidence>
<evidence type="ECO:0000259" key="4">
    <source>
        <dbReference type="Pfam" id="PF17782"/>
    </source>
</evidence>
<dbReference type="Pfam" id="PF17782">
    <property type="entry name" value="WHD_DprA"/>
    <property type="match status" value="1"/>
</dbReference>
<dbReference type="Proteomes" id="UP000278006">
    <property type="component" value="Unassembled WGS sequence"/>
</dbReference>
<proteinExistence type="inferred from homology"/>
<feature type="compositionally biased region" description="Low complexity" evidence="2">
    <location>
        <begin position="347"/>
        <end position="370"/>
    </location>
</feature>
<dbReference type="PANTHER" id="PTHR43022:SF1">
    <property type="entry name" value="PROTEIN SMF"/>
    <property type="match status" value="1"/>
</dbReference>
<dbReference type="InterPro" id="IPR041614">
    <property type="entry name" value="DprA_WH"/>
</dbReference>
<reference evidence="5 6" key="1">
    <citation type="submission" date="2018-10" db="EMBL/GenBank/DDBJ databases">
        <title>Draft genome of Cortibacter populi DSM10536.</title>
        <authorList>
            <person name="Bernier A.-M."/>
            <person name="Bernard K."/>
        </authorList>
    </citation>
    <scope>NUCLEOTIDE SEQUENCE [LARGE SCALE GENOMIC DNA]</scope>
    <source>
        <strain evidence="5 6">DSM 105136</strain>
    </source>
</reference>
<keyword evidence="6" id="KW-1185">Reference proteome</keyword>
<protein>
    <submittedName>
        <fullName evidence="5">DNA-protecting protein DprA</fullName>
    </submittedName>
</protein>
<dbReference type="OrthoDB" id="9785707at2"/>
<comment type="similarity">
    <text evidence="1">Belongs to the DprA/Smf family.</text>
</comment>
<dbReference type="InterPro" id="IPR036388">
    <property type="entry name" value="WH-like_DNA-bd_sf"/>
</dbReference>
<dbReference type="Pfam" id="PF02481">
    <property type="entry name" value="DNA_processg_A"/>
    <property type="match status" value="1"/>
</dbReference>
<dbReference type="Gene3D" id="3.40.50.450">
    <property type="match status" value="1"/>
</dbReference>
<sequence>MRRDSFDSEIAPWLRLAQAPGIGALSAARLLAVLQTPQCVFGQSEAALAELLGSHRKAQALLAQPASLGRYLDQVFAWLNAPPATAGRNDAIVHAVLSLHDVRYPPALRETDDPPPVLYALGAEAWLHGPEPSHERPPAAPALLPWHQCSRAMLAIVGSRSPTPQGLRNAQDMAAQLQAMRICIVSGLARGIDAAAHRGALQTASPAGCAGATHPATVAVLGTGVDRIYPAAHAELAVQIARQGLILSEQPLGTAPLAANFPRRNRIITGISQGTLVVEAAEKSGSLISARLAAEQGREVMAIPGSIHAPQSRGCHALIKQGAKLVETVSDVLEELPLRRLPMANTPVVPSEAPSAANPPAAQASPSARPGESPLLQAMGFDPVSLDTLCARTGEDARVLQAQLLELEMLEMVARLPGGWFQRIGQA</sequence>
<comment type="caution">
    <text evidence="5">The sequence shown here is derived from an EMBL/GenBank/DDBJ whole genome shotgun (WGS) entry which is preliminary data.</text>
</comment>
<name>A0A3M6QZF4_9BURK</name>
<evidence type="ECO:0000313" key="5">
    <source>
        <dbReference type="EMBL" id="RMX08321.1"/>
    </source>
</evidence>